<feature type="transmembrane region" description="Helical" evidence="1">
    <location>
        <begin position="6"/>
        <end position="22"/>
    </location>
</feature>
<dbReference type="EMBL" id="JAFLHG010000009">
    <property type="protein sequence ID" value="MBT8798615.1"/>
    <property type="molecule type" value="Genomic_DNA"/>
</dbReference>
<proteinExistence type="predicted"/>
<sequence length="353" mass="37605">MPLAIAFALIALVLFVCASIARRRALALPRSLTAEYSPVQPPKRAAGPVGDAILAGRDRRAVAAGLLHLATSRKVRLVAETTARGRAAVGVEVVEGAEFTEEDTELLETLFGPGHPQGRVRRFSKDRRAVGRRVRAFVDRRAAVLRRRGLLRPDGVPARLVLRVACGILLLIVVPAAAILLVAGVWLPGALCASAVALAVAALWLLPPGERRRPTLDGDRRRRHLDGLRQYMVLAEADRIRFLQSPEGALSAPIAAGAAADADGALAAYVLDEKLLPYAVIFGIERRWLAHLKIAYQNVDGRLIEETLSHASDLLLVAEALGDLADIGFAVADLVSSGGDALEVVGGVFDALN</sequence>
<feature type="transmembrane region" description="Helical" evidence="1">
    <location>
        <begin position="160"/>
        <end position="180"/>
    </location>
</feature>
<feature type="domain" description="Predicted membrane protein YciQ-like C-terminal" evidence="2">
    <location>
        <begin position="53"/>
        <end position="248"/>
    </location>
</feature>
<dbReference type="Proteomes" id="UP000740605">
    <property type="component" value="Unassembled WGS sequence"/>
</dbReference>
<keyword evidence="4" id="KW-1185">Reference proteome</keyword>
<accession>A0ABS5XVQ1</accession>
<organism evidence="3 4">
    <name type="scientific">Microbacterium flavum</name>
    <dbReference type="NCBI Taxonomy" id="415216"/>
    <lineage>
        <taxon>Bacteria</taxon>
        <taxon>Bacillati</taxon>
        <taxon>Actinomycetota</taxon>
        <taxon>Actinomycetes</taxon>
        <taxon>Micrococcales</taxon>
        <taxon>Microbacteriaceae</taxon>
        <taxon>Microbacterium</taxon>
    </lineage>
</organism>
<keyword evidence="1" id="KW-1133">Transmembrane helix</keyword>
<dbReference type="InterPro" id="IPR048389">
    <property type="entry name" value="YciQ-like_C"/>
</dbReference>
<feature type="transmembrane region" description="Helical" evidence="1">
    <location>
        <begin position="186"/>
        <end position="206"/>
    </location>
</feature>
<evidence type="ECO:0000313" key="4">
    <source>
        <dbReference type="Proteomes" id="UP000740605"/>
    </source>
</evidence>
<dbReference type="Pfam" id="PF20990">
    <property type="entry name" value="DUF2207_C"/>
    <property type="match status" value="1"/>
</dbReference>
<gene>
    <name evidence="3" type="ORF">J0P97_11095</name>
</gene>
<reference evidence="3 4" key="1">
    <citation type="submission" date="2021-03" db="EMBL/GenBank/DDBJ databases">
        <title>Microbacterium pauli sp. nov., isolated from microfiltered milk.</title>
        <authorList>
            <person name="Bellassi P."/>
            <person name="Fontana A."/>
            <person name="Callegari M.L."/>
            <person name="Lorenzo M."/>
            <person name="Cappa F."/>
        </authorList>
    </citation>
    <scope>NUCLEOTIDE SEQUENCE [LARGE SCALE GENOMIC DNA]</scope>
    <source>
        <strain evidence="3 4">DSM 18909</strain>
    </source>
</reference>
<name>A0ABS5XVQ1_9MICO</name>
<protein>
    <submittedName>
        <fullName evidence="3">DUF2207 domain-containing protein</fullName>
    </submittedName>
</protein>
<evidence type="ECO:0000313" key="3">
    <source>
        <dbReference type="EMBL" id="MBT8798615.1"/>
    </source>
</evidence>
<evidence type="ECO:0000256" key="1">
    <source>
        <dbReference type="SAM" id="Phobius"/>
    </source>
</evidence>
<evidence type="ECO:0000259" key="2">
    <source>
        <dbReference type="Pfam" id="PF20990"/>
    </source>
</evidence>
<dbReference type="RefSeq" id="WP_215487847.1">
    <property type="nucleotide sequence ID" value="NZ_BAAAPJ010000004.1"/>
</dbReference>
<comment type="caution">
    <text evidence="3">The sequence shown here is derived from an EMBL/GenBank/DDBJ whole genome shotgun (WGS) entry which is preliminary data.</text>
</comment>
<keyword evidence="1" id="KW-0812">Transmembrane</keyword>
<keyword evidence="1" id="KW-0472">Membrane</keyword>